<name>A0ABP5BJ70_9PSEU</name>
<proteinExistence type="predicted"/>
<dbReference type="EMBL" id="BAAANN010000003">
    <property type="protein sequence ID" value="GAA1944040.1"/>
    <property type="molecule type" value="Genomic_DNA"/>
</dbReference>
<evidence type="ECO:0000256" key="1">
    <source>
        <dbReference type="SAM" id="MobiDB-lite"/>
    </source>
</evidence>
<organism evidence="2 3">
    <name type="scientific">Amycolatopsis minnesotensis</name>
    <dbReference type="NCBI Taxonomy" id="337894"/>
    <lineage>
        <taxon>Bacteria</taxon>
        <taxon>Bacillati</taxon>
        <taxon>Actinomycetota</taxon>
        <taxon>Actinomycetes</taxon>
        <taxon>Pseudonocardiales</taxon>
        <taxon>Pseudonocardiaceae</taxon>
        <taxon>Amycolatopsis</taxon>
    </lineage>
</organism>
<feature type="region of interest" description="Disordered" evidence="1">
    <location>
        <begin position="67"/>
        <end position="90"/>
    </location>
</feature>
<feature type="region of interest" description="Disordered" evidence="1">
    <location>
        <begin position="1"/>
        <end position="46"/>
    </location>
</feature>
<accession>A0ABP5BJ70</accession>
<evidence type="ECO:0000313" key="2">
    <source>
        <dbReference type="EMBL" id="GAA1944040.1"/>
    </source>
</evidence>
<comment type="caution">
    <text evidence="2">The sequence shown here is derived from an EMBL/GenBank/DDBJ whole genome shotgun (WGS) entry which is preliminary data.</text>
</comment>
<keyword evidence="3" id="KW-1185">Reference proteome</keyword>
<sequence>MLSQQNQLSGPQPHRSPDNKSCTPPYRPKPSLNGNPTRRTKGGGGALAIAARLGTRPVDQSSIAQVMVRSSGSGRGLQRTDTTRVDSGST</sequence>
<feature type="compositionally biased region" description="Polar residues" evidence="1">
    <location>
        <begin position="1"/>
        <end position="10"/>
    </location>
</feature>
<dbReference type="Proteomes" id="UP001501116">
    <property type="component" value="Unassembled WGS sequence"/>
</dbReference>
<protein>
    <submittedName>
        <fullName evidence="2">Uncharacterized protein</fullName>
    </submittedName>
</protein>
<evidence type="ECO:0000313" key="3">
    <source>
        <dbReference type="Proteomes" id="UP001501116"/>
    </source>
</evidence>
<reference evidence="3" key="1">
    <citation type="journal article" date="2019" name="Int. J. Syst. Evol. Microbiol.">
        <title>The Global Catalogue of Microorganisms (GCM) 10K type strain sequencing project: providing services to taxonomists for standard genome sequencing and annotation.</title>
        <authorList>
            <consortium name="The Broad Institute Genomics Platform"/>
            <consortium name="The Broad Institute Genome Sequencing Center for Infectious Disease"/>
            <person name="Wu L."/>
            <person name="Ma J."/>
        </authorList>
    </citation>
    <scope>NUCLEOTIDE SEQUENCE [LARGE SCALE GENOMIC DNA]</scope>
    <source>
        <strain evidence="3">JCM 14545</strain>
    </source>
</reference>
<gene>
    <name evidence="2" type="ORF">GCM10009754_09560</name>
</gene>